<reference evidence="6 7" key="1">
    <citation type="submission" date="2019-09" db="EMBL/GenBank/DDBJ databases">
        <authorList>
            <person name="Ou C."/>
        </authorList>
    </citation>
    <scope>NUCLEOTIDE SEQUENCE [LARGE SCALE GENOMIC DNA]</scope>
    <source>
        <strain evidence="6">S2</strain>
        <tissue evidence="6">Leaf</tissue>
    </source>
</reference>
<keyword evidence="3" id="KW-0520">NAD</keyword>
<evidence type="ECO:0000313" key="6">
    <source>
        <dbReference type="EMBL" id="KAB2598630.1"/>
    </source>
</evidence>
<gene>
    <name evidence="6" type="ORF">D8674_001550</name>
</gene>
<evidence type="ECO:0000259" key="5">
    <source>
        <dbReference type="PROSITE" id="PS50104"/>
    </source>
</evidence>
<dbReference type="GO" id="GO:0007165">
    <property type="term" value="P:signal transduction"/>
    <property type="evidence" value="ECO:0007669"/>
    <property type="project" value="InterPro"/>
</dbReference>
<sequence length="269" mass="30940">MAVSSFSSVSDDLRWKYDVFVSFTGEDTGRGFVSHLLRAFKQKSISTSVDAEDICRGDCLSEELRKRVQQSRLSIVVFSKDYASSRWCLRELVQMVEQVKMTGQVLVPVFHGVDPSDVRRAWGTFGEAFARYDCEMEQEEVRTWRGALAAATDHFGWDIQDYRKGNSLSELLKCIKQSRVSIVVFSEDYASSTWCLKELVQILKCMDEQNQIVIPVFYEVDPSQVCKPEAFTKHDCDSKVEKEEVQSWMSALTRATNLTLPRWDSRNYE</sequence>
<organism evidence="6 7">
    <name type="scientific">Pyrus ussuriensis x Pyrus communis</name>
    <dbReference type="NCBI Taxonomy" id="2448454"/>
    <lineage>
        <taxon>Eukaryota</taxon>
        <taxon>Viridiplantae</taxon>
        <taxon>Streptophyta</taxon>
        <taxon>Embryophyta</taxon>
        <taxon>Tracheophyta</taxon>
        <taxon>Spermatophyta</taxon>
        <taxon>Magnoliopsida</taxon>
        <taxon>eudicotyledons</taxon>
        <taxon>Gunneridae</taxon>
        <taxon>Pentapetalae</taxon>
        <taxon>rosids</taxon>
        <taxon>fabids</taxon>
        <taxon>Rosales</taxon>
        <taxon>Rosaceae</taxon>
        <taxon>Amygdaloideae</taxon>
        <taxon>Maleae</taxon>
        <taxon>Pyrus</taxon>
    </lineage>
</organism>
<dbReference type="SMART" id="SM00255">
    <property type="entry name" value="TIR"/>
    <property type="match status" value="2"/>
</dbReference>
<dbReference type="FunFam" id="3.40.50.10140:FF:000007">
    <property type="entry name" value="Disease resistance protein (TIR-NBS-LRR class)"/>
    <property type="match status" value="1"/>
</dbReference>
<feature type="domain" description="TIR" evidence="5">
    <location>
        <begin position="15"/>
        <end position="148"/>
    </location>
</feature>
<evidence type="ECO:0000256" key="4">
    <source>
        <dbReference type="ARBA" id="ARBA00047304"/>
    </source>
</evidence>
<reference evidence="6 7" key="3">
    <citation type="submission" date="2019-11" db="EMBL/GenBank/DDBJ databases">
        <title>A de novo genome assembly of a pear dwarfing rootstock.</title>
        <authorList>
            <person name="Wang F."/>
            <person name="Wang J."/>
            <person name="Li S."/>
            <person name="Zhang Y."/>
            <person name="Fang M."/>
            <person name="Ma L."/>
            <person name="Zhao Y."/>
            <person name="Jiang S."/>
        </authorList>
    </citation>
    <scope>NUCLEOTIDE SEQUENCE [LARGE SCALE GENOMIC DNA]</scope>
    <source>
        <strain evidence="6">S2</strain>
        <tissue evidence="6">Leaf</tissue>
    </source>
</reference>
<protein>
    <recommendedName>
        <fullName evidence="1">ADP-ribosyl cyclase/cyclic ADP-ribose hydrolase</fullName>
        <ecNumber evidence="1">3.2.2.6</ecNumber>
    </recommendedName>
</protein>
<dbReference type="Pfam" id="PF01582">
    <property type="entry name" value="TIR"/>
    <property type="match status" value="1"/>
</dbReference>
<dbReference type="AlphaFoldDB" id="A0A5N5FBX6"/>
<evidence type="ECO:0000256" key="1">
    <source>
        <dbReference type="ARBA" id="ARBA00011982"/>
    </source>
</evidence>
<dbReference type="EC" id="3.2.2.6" evidence="1"/>
<dbReference type="SUPFAM" id="SSF52200">
    <property type="entry name" value="Toll/Interleukin receptor TIR domain"/>
    <property type="match status" value="2"/>
</dbReference>
<dbReference type="Gene3D" id="3.40.50.10140">
    <property type="entry name" value="Toll/interleukin-1 receptor homology (TIR) domain"/>
    <property type="match status" value="2"/>
</dbReference>
<keyword evidence="7" id="KW-1185">Reference proteome</keyword>
<dbReference type="EMBL" id="SMOL01000768">
    <property type="protein sequence ID" value="KAB2598630.1"/>
    <property type="molecule type" value="Genomic_DNA"/>
</dbReference>
<dbReference type="Proteomes" id="UP000327157">
    <property type="component" value="Chromosome 1"/>
</dbReference>
<dbReference type="InterPro" id="IPR000157">
    <property type="entry name" value="TIR_dom"/>
</dbReference>
<comment type="catalytic activity">
    <reaction evidence="4">
        <text>NAD(+) + H2O = ADP-D-ribose + nicotinamide + H(+)</text>
        <dbReference type="Rhea" id="RHEA:16301"/>
        <dbReference type="ChEBI" id="CHEBI:15377"/>
        <dbReference type="ChEBI" id="CHEBI:15378"/>
        <dbReference type="ChEBI" id="CHEBI:17154"/>
        <dbReference type="ChEBI" id="CHEBI:57540"/>
        <dbReference type="ChEBI" id="CHEBI:57967"/>
        <dbReference type="EC" id="3.2.2.6"/>
    </reaction>
    <physiologicalReaction direction="left-to-right" evidence="4">
        <dbReference type="Rhea" id="RHEA:16302"/>
    </physiologicalReaction>
</comment>
<dbReference type="GO" id="GO:0061809">
    <property type="term" value="F:NAD+ nucleosidase activity, cyclic ADP-ribose generating"/>
    <property type="evidence" value="ECO:0007669"/>
    <property type="project" value="UniProtKB-EC"/>
</dbReference>
<comment type="caution">
    <text evidence="6">The sequence shown here is derived from an EMBL/GenBank/DDBJ whole genome shotgun (WGS) entry which is preliminary data.</text>
</comment>
<proteinExistence type="predicted"/>
<reference evidence="7" key="2">
    <citation type="submission" date="2019-10" db="EMBL/GenBank/DDBJ databases">
        <title>A de novo genome assembly of a pear dwarfing rootstock.</title>
        <authorList>
            <person name="Wang F."/>
            <person name="Wang J."/>
            <person name="Li S."/>
            <person name="Zhang Y."/>
            <person name="Fang M."/>
            <person name="Ma L."/>
            <person name="Zhao Y."/>
            <person name="Jiang S."/>
        </authorList>
    </citation>
    <scope>NUCLEOTIDE SEQUENCE [LARGE SCALE GENOMIC DNA]</scope>
</reference>
<dbReference type="PROSITE" id="PS50104">
    <property type="entry name" value="TIR"/>
    <property type="match status" value="2"/>
</dbReference>
<feature type="domain" description="TIR" evidence="5">
    <location>
        <begin position="168"/>
        <end position="269"/>
    </location>
</feature>
<accession>A0A5N5FBX6</accession>
<dbReference type="PANTHER" id="PTHR32009:SF39">
    <property type="entry name" value="TIR DOMAIN-CONTAINING PROTEIN"/>
    <property type="match status" value="1"/>
</dbReference>
<evidence type="ECO:0000256" key="3">
    <source>
        <dbReference type="ARBA" id="ARBA00023027"/>
    </source>
</evidence>
<dbReference type="InterPro" id="IPR035897">
    <property type="entry name" value="Toll_tir_struct_dom_sf"/>
</dbReference>
<name>A0A5N5FBX6_9ROSA</name>
<evidence type="ECO:0000256" key="2">
    <source>
        <dbReference type="ARBA" id="ARBA00022801"/>
    </source>
</evidence>
<dbReference type="PANTHER" id="PTHR32009">
    <property type="entry name" value="TMV RESISTANCE PROTEIN N-LIKE"/>
    <property type="match status" value="1"/>
</dbReference>
<keyword evidence="2" id="KW-0378">Hydrolase</keyword>
<evidence type="ECO:0000313" key="7">
    <source>
        <dbReference type="Proteomes" id="UP000327157"/>
    </source>
</evidence>
<dbReference type="OrthoDB" id="1423343at2759"/>